<protein>
    <submittedName>
        <fullName evidence="8">DMT family transporter</fullName>
    </submittedName>
</protein>
<evidence type="ECO:0000256" key="1">
    <source>
        <dbReference type="ARBA" id="ARBA00004141"/>
    </source>
</evidence>
<evidence type="ECO:0000256" key="4">
    <source>
        <dbReference type="ARBA" id="ARBA00022989"/>
    </source>
</evidence>
<evidence type="ECO:0000256" key="5">
    <source>
        <dbReference type="ARBA" id="ARBA00023136"/>
    </source>
</evidence>
<reference evidence="8" key="1">
    <citation type="submission" date="2020-12" db="EMBL/GenBank/DDBJ databases">
        <title>Methylobrevis albus sp. nov., isolated from fresh water lack sediment.</title>
        <authorList>
            <person name="Zou Q."/>
        </authorList>
    </citation>
    <scope>NUCLEOTIDE SEQUENCE</scope>
    <source>
        <strain evidence="8">L22</strain>
    </source>
</reference>
<evidence type="ECO:0000256" key="2">
    <source>
        <dbReference type="ARBA" id="ARBA00007362"/>
    </source>
</evidence>
<feature type="domain" description="EamA" evidence="7">
    <location>
        <begin position="167"/>
        <end position="303"/>
    </location>
</feature>
<name>A0A931I2I0_9HYPH</name>
<feature type="transmembrane region" description="Helical" evidence="6">
    <location>
        <begin position="107"/>
        <end position="129"/>
    </location>
</feature>
<accession>A0A931I2I0</accession>
<feature type="transmembrane region" description="Helical" evidence="6">
    <location>
        <begin position="80"/>
        <end position="101"/>
    </location>
</feature>
<feature type="transmembrane region" description="Helical" evidence="6">
    <location>
        <begin position="51"/>
        <end position="68"/>
    </location>
</feature>
<evidence type="ECO:0000256" key="3">
    <source>
        <dbReference type="ARBA" id="ARBA00022692"/>
    </source>
</evidence>
<comment type="similarity">
    <text evidence="2">Belongs to the EamA transporter family.</text>
</comment>
<dbReference type="InterPro" id="IPR050638">
    <property type="entry name" value="AA-Vitamin_Transporters"/>
</dbReference>
<sequence length="307" mass="32217">MADEAKGGRPGAGGLTAVDAGLYAVTVFAWSTSWFAMKLQAVGGVAADVSVVWRFLISASLMLGWVVVSHRPLRFALRDHLRFAAMGVAMFSSNFFLYYIGSHSLPSGLLSVVFSLASVFNLVLGALLLGQKISAGVALGAVVGSTGIALIFWPEIAGTEFNHDALIALCLCIGGTLLFCLGNMISSTLQRRGISVISASAWSMAYGAAFMATVALIRGSRFELPLDAVYLGSLGWLSVVSTVIAFACYLTLLGRIGSARAGYSAVVFPVFALMISTVAEGYVWTPLAVAGLGAVMLGNIIVLTRRR</sequence>
<feature type="transmembrane region" description="Helical" evidence="6">
    <location>
        <begin position="261"/>
        <end position="279"/>
    </location>
</feature>
<keyword evidence="4 6" id="KW-1133">Transmembrane helix</keyword>
<comment type="caution">
    <text evidence="8">The sequence shown here is derived from an EMBL/GenBank/DDBJ whole genome shotgun (WGS) entry which is preliminary data.</text>
</comment>
<dbReference type="PANTHER" id="PTHR32322">
    <property type="entry name" value="INNER MEMBRANE TRANSPORTER"/>
    <property type="match status" value="1"/>
</dbReference>
<dbReference type="EMBL" id="JADZLT010000050">
    <property type="protein sequence ID" value="MBH0238229.1"/>
    <property type="molecule type" value="Genomic_DNA"/>
</dbReference>
<comment type="subcellular location">
    <subcellularLocation>
        <location evidence="1">Membrane</location>
        <topology evidence="1">Multi-pass membrane protein</topology>
    </subcellularLocation>
</comment>
<feature type="transmembrane region" description="Helical" evidence="6">
    <location>
        <begin position="165"/>
        <end position="184"/>
    </location>
</feature>
<keyword evidence="3 6" id="KW-0812">Transmembrane</keyword>
<dbReference type="GO" id="GO:0016020">
    <property type="term" value="C:membrane"/>
    <property type="evidence" value="ECO:0007669"/>
    <property type="project" value="UniProtKB-SubCell"/>
</dbReference>
<evidence type="ECO:0000313" key="9">
    <source>
        <dbReference type="Proteomes" id="UP000631694"/>
    </source>
</evidence>
<dbReference type="PANTHER" id="PTHR32322:SF2">
    <property type="entry name" value="EAMA DOMAIN-CONTAINING PROTEIN"/>
    <property type="match status" value="1"/>
</dbReference>
<dbReference type="SUPFAM" id="SSF103481">
    <property type="entry name" value="Multidrug resistance efflux transporter EmrE"/>
    <property type="match status" value="2"/>
</dbReference>
<dbReference type="InterPro" id="IPR037185">
    <property type="entry name" value="EmrE-like"/>
</dbReference>
<feature type="transmembrane region" description="Helical" evidence="6">
    <location>
        <begin position="229"/>
        <end position="254"/>
    </location>
</feature>
<feature type="transmembrane region" description="Helical" evidence="6">
    <location>
        <begin position="196"/>
        <end position="217"/>
    </location>
</feature>
<keyword evidence="5 6" id="KW-0472">Membrane</keyword>
<dbReference type="Pfam" id="PF00892">
    <property type="entry name" value="EamA"/>
    <property type="match status" value="2"/>
</dbReference>
<evidence type="ECO:0000313" key="8">
    <source>
        <dbReference type="EMBL" id="MBH0238229.1"/>
    </source>
</evidence>
<organism evidence="8 9">
    <name type="scientific">Methylobrevis albus</name>
    <dbReference type="NCBI Taxonomy" id="2793297"/>
    <lineage>
        <taxon>Bacteria</taxon>
        <taxon>Pseudomonadati</taxon>
        <taxon>Pseudomonadota</taxon>
        <taxon>Alphaproteobacteria</taxon>
        <taxon>Hyphomicrobiales</taxon>
        <taxon>Pleomorphomonadaceae</taxon>
        <taxon>Methylobrevis</taxon>
    </lineage>
</organism>
<dbReference type="Proteomes" id="UP000631694">
    <property type="component" value="Unassembled WGS sequence"/>
</dbReference>
<feature type="transmembrane region" description="Helical" evidence="6">
    <location>
        <begin position="12"/>
        <end position="31"/>
    </location>
</feature>
<evidence type="ECO:0000256" key="6">
    <source>
        <dbReference type="SAM" id="Phobius"/>
    </source>
</evidence>
<dbReference type="InterPro" id="IPR000620">
    <property type="entry name" value="EamA_dom"/>
</dbReference>
<dbReference type="AlphaFoldDB" id="A0A931I2I0"/>
<gene>
    <name evidence="8" type="ORF">I5731_10375</name>
</gene>
<feature type="domain" description="EamA" evidence="7">
    <location>
        <begin position="24"/>
        <end position="152"/>
    </location>
</feature>
<evidence type="ECO:0000259" key="7">
    <source>
        <dbReference type="Pfam" id="PF00892"/>
    </source>
</evidence>
<keyword evidence="9" id="KW-1185">Reference proteome</keyword>
<feature type="transmembrane region" description="Helical" evidence="6">
    <location>
        <begin position="136"/>
        <end position="153"/>
    </location>
</feature>
<proteinExistence type="inferred from homology"/>
<feature type="transmembrane region" description="Helical" evidence="6">
    <location>
        <begin position="285"/>
        <end position="304"/>
    </location>
</feature>